<evidence type="ECO:0000313" key="2">
    <source>
        <dbReference type="EMBL" id="ACZ81404.1"/>
    </source>
</evidence>
<feature type="compositionally biased region" description="Basic and acidic residues" evidence="1">
    <location>
        <begin position="189"/>
        <end position="200"/>
    </location>
</feature>
<evidence type="ECO:0000256" key="1">
    <source>
        <dbReference type="SAM" id="MobiDB-lite"/>
    </source>
</evidence>
<feature type="compositionally biased region" description="Polar residues" evidence="1">
    <location>
        <begin position="170"/>
        <end position="185"/>
    </location>
</feature>
<feature type="region of interest" description="Disordered" evidence="1">
    <location>
        <begin position="170"/>
        <end position="224"/>
    </location>
</feature>
<accession>D2E9X9</accession>
<dbReference type="EMBL" id="FJ985749">
    <property type="protein sequence ID" value="ACZ81404.1"/>
    <property type="molecule type" value="Viral_cRNA"/>
</dbReference>
<organism evidence="2 3">
    <name type="scientific">Moussa virus</name>
    <dbReference type="NCBI Taxonomy" id="698672"/>
    <lineage>
        <taxon>Viruses</taxon>
        <taxon>Riboviria</taxon>
        <taxon>Orthornavirae</taxon>
        <taxon>Negarnaviricota</taxon>
        <taxon>Haploviricotina</taxon>
        <taxon>Monjiviricetes</taxon>
        <taxon>Mononegavirales</taxon>
        <taxon>Rhabdoviridae</taxon>
        <taxon>Alpharhabdovirinae</taxon>
        <taxon>Mousrhavirus</taxon>
        <taxon>Mousrhavirus moussa</taxon>
    </lineage>
</organism>
<name>D2E9X9_9RHAB</name>
<reference evidence="2 3" key="1">
    <citation type="journal article" date="2010" name="Virus Res.">
        <title>Moussa virus: a new member of the Rhabdoviridae family isolated from Culex decens mosquitoes in Cote d'Ivoire.</title>
        <authorList>
            <person name="Quan P.L."/>
            <person name="Junglen S."/>
            <person name="Tashmukhamedova A."/>
            <person name="Conlan S."/>
            <person name="Hutchison S.K."/>
            <person name="Kurth A."/>
            <person name="Ellerbrok H."/>
            <person name="Egholm M."/>
            <person name="Briese T."/>
            <person name="Leendertz F.H."/>
            <person name="Lipkin W.I."/>
        </authorList>
    </citation>
    <scope>NUCLEOTIDE SEQUENCE [LARGE SCALE GENOMIC DNA]</scope>
    <source>
        <strain evidence="2">D24</strain>
    </source>
</reference>
<feature type="compositionally biased region" description="Polar residues" evidence="1">
    <location>
        <begin position="42"/>
        <end position="53"/>
    </location>
</feature>
<feature type="compositionally biased region" description="Acidic residues" evidence="1">
    <location>
        <begin position="83"/>
        <end position="101"/>
    </location>
</feature>
<feature type="region of interest" description="Disordered" evidence="1">
    <location>
        <begin position="26"/>
        <end position="110"/>
    </location>
</feature>
<sequence length="289" mass="31773">MSGDKFGQLFVNKISRDALKEMIATVETAQESGTGEDPRNDPLNTQSVSQQFRSAWRYNPNLEVDDDVSTSSSFTLKKQADRESDDELSEEESEKEIDPEDSESKDFNLSDISSLNSEITGGKKCIYVPKGGSSKTSNKALADFVKFLQIKGIISQGTVSDSGEVVLTCKSPSAPTSVTDDSGTPSPLLEKKDFTKKETSKPQPSSSKIKDADQLYGLKEKPGPSPKLYKGTLIYKSKNGGTLKVNPQKICEKYGCQEPVTPSNWLHHHRSCHPNGTTIPAIRLLEYRE</sequence>
<proteinExistence type="predicted"/>
<dbReference type="Proteomes" id="UP000109168">
    <property type="component" value="Genome"/>
</dbReference>
<evidence type="ECO:0000313" key="3">
    <source>
        <dbReference type="Proteomes" id="UP000109168"/>
    </source>
</evidence>
<protein>
    <submittedName>
        <fullName evidence="2">ORF2 protein</fullName>
    </submittedName>
</protein>
<feature type="compositionally biased region" description="Basic and acidic residues" evidence="1">
    <location>
        <begin position="208"/>
        <end position="222"/>
    </location>
</feature>
<gene>
    <name evidence="2" type="primary">ORF2</name>
    <name evidence="2" type="ORF">MOUVp2</name>
</gene>